<evidence type="ECO:0000313" key="2">
    <source>
        <dbReference type="Proteomes" id="UP000827092"/>
    </source>
</evidence>
<gene>
    <name evidence="1" type="ORF">JTE90_005915</name>
</gene>
<dbReference type="AlphaFoldDB" id="A0AAV6UAF8"/>
<evidence type="ECO:0000313" key="1">
    <source>
        <dbReference type="EMBL" id="KAG8180828.1"/>
    </source>
</evidence>
<organism evidence="1 2">
    <name type="scientific">Oedothorax gibbosus</name>
    <dbReference type="NCBI Taxonomy" id="931172"/>
    <lineage>
        <taxon>Eukaryota</taxon>
        <taxon>Metazoa</taxon>
        <taxon>Ecdysozoa</taxon>
        <taxon>Arthropoda</taxon>
        <taxon>Chelicerata</taxon>
        <taxon>Arachnida</taxon>
        <taxon>Araneae</taxon>
        <taxon>Araneomorphae</taxon>
        <taxon>Entelegynae</taxon>
        <taxon>Araneoidea</taxon>
        <taxon>Linyphiidae</taxon>
        <taxon>Erigoninae</taxon>
        <taxon>Oedothorax</taxon>
    </lineage>
</organism>
<name>A0AAV6UAF8_9ARAC</name>
<dbReference type="EMBL" id="JAFNEN010000547">
    <property type="protein sequence ID" value="KAG8180828.1"/>
    <property type="molecule type" value="Genomic_DNA"/>
</dbReference>
<protein>
    <submittedName>
        <fullName evidence="1">Uncharacterized protein</fullName>
    </submittedName>
</protein>
<proteinExistence type="predicted"/>
<accession>A0AAV6UAF8</accession>
<keyword evidence="2" id="KW-1185">Reference proteome</keyword>
<dbReference type="Proteomes" id="UP000827092">
    <property type="component" value="Unassembled WGS sequence"/>
</dbReference>
<sequence length="101" mass="11140">MCTVTAEIKGAHGDIPQGGHSQQTDLLFKWFQFNVANSLSNSIFGIQKPISVRDQFSVLLTLLFSKKEAGHTASARSFVILLSPFPERDSQDSSDKLFTAH</sequence>
<reference evidence="1 2" key="1">
    <citation type="journal article" date="2022" name="Nat. Ecol. Evol.">
        <title>A masculinizing supergene underlies an exaggerated male reproductive morph in a spider.</title>
        <authorList>
            <person name="Hendrickx F."/>
            <person name="De Corte Z."/>
            <person name="Sonet G."/>
            <person name="Van Belleghem S.M."/>
            <person name="Kostlbacher S."/>
            <person name="Vangestel C."/>
        </authorList>
    </citation>
    <scope>NUCLEOTIDE SEQUENCE [LARGE SCALE GENOMIC DNA]</scope>
    <source>
        <strain evidence="1">W744_W776</strain>
    </source>
</reference>
<comment type="caution">
    <text evidence="1">The sequence shown here is derived from an EMBL/GenBank/DDBJ whole genome shotgun (WGS) entry which is preliminary data.</text>
</comment>